<organism evidence="1 2">
    <name type="scientific">Staphylococcus caprae</name>
    <dbReference type="NCBI Taxonomy" id="29380"/>
    <lineage>
        <taxon>Bacteria</taxon>
        <taxon>Bacillati</taxon>
        <taxon>Bacillota</taxon>
        <taxon>Bacilli</taxon>
        <taxon>Bacillales</taxon>
        <taxon>Staphylococcaceae</taxon>
        <taxon>Staphylococcus</taxon>
    </lineage>
</organism>
<dbReference type="Proteomes" id="UP000274772">
    <property type="component" value="Chromosome"/>
</dbReference>
<protein>
    <submittedName>
        <fullName evidence="1">Uncharacterized protein</fullName>
    </submittedName>
</protein>
<sequence length="199" mass="23557">MNHELLGGIYTLAGGFALYTVKEIIRFIVDANLNRKQANLINIYPIYSDVYKAAKMFIGSYATPILQPETLKYEDVQVLKKYELEKEIINGYKEYIDFRYLINLSYHLEKMRGLKKEFNNLFSVNQFCFDEQFIKKTISIDSVMSDDLNMLDQEIQSHLEKGSTDVEDKIINQSYKDKLVVYERYLDDFNKEFKKKFKI</sequence>
<proteinExistence type="predicted"/>
<evidence type="ECO:0000313" key="1">
    <source>
        <dbReference type="EMBL" id="BBD92815.1"/>
    </source>
</evidence>
<evidence type="ECO:0000313" key="2">
    <source>
        <dbReference type="Proteomes" id="UP000274772"/>
    </source>
</evidence>
<accession>A0ABM7FVX7</accession>
<dbReference type="RefSeq" id="WP_002442335.1">
    <property type="nucleotide sequence ID" value="NZ_AP018586.1"/>
</dbReference>
<dbReference type="EMBL" id="AP018586">
    <property type="protein sequence ID" value="BBD92815.1"/>
    <property type="molecule type" value="Genomic_DNA"/>
</dbReference>
<keyword evidence="2" id="KW-1185">Reference proteome</keyword>
<reference evidence="1 2" key="1">
    <citation type="submission" date="2018-05" db="EMBL/GenBank/DDBJ databases">
        <title>Complete genome sequencing of three human clinical isolates of Staphylococcus caprae reveals virulence factors similar to those of S. epidermidis and S. capitis.</title>
        <authorList>
            <person name="Watanabe S."/>
            <person name="Cui L."/>
        </authorList>
    </citation>
    <scope>NUCLEOTIDE SEQUENCE [LARGE SCALE GENOMIC DNA]</scope>
    <source>
        <strain evidence="1 2">JMUB590</strain>
    </source>
</reference>
<dbReference type="GeneID" id="58051509"/>
<gene>
    <name evidence="1" type="ORF">JMUB590_1758</name>
</gene>
<name>A0ABM7FVX7_9STAP</name>